<gene>
    <name evidence="2" type="ORF">ABS642_01170</name>
</gene>
<dbReference type="AlphaFoldDB" id="A0AAU7VWX9"/>
<evidence type="ECO:0000313" key="2">
    <source>
        <dbReference type="EMBL" id="XBX78731.1"/>
    </source>
</evidence>
<reference evidence="2" key="1">
    <citation type="submission" date="2024-06" db="EMBL/GenBank/DDBJ databases">
        <title>Draft genome sequence of Microbacterium sp. strain A8/3-1, isolated from Oxytropis tragacanthoides Fisch. ex DC. Root nodules in the Altai region of Russia.</title>
        <authorList>
            <person name="Sazanova A."/>
            <person name="Guro P."/>
            <person name="Kuznetsova I."/>
            <person name="Belimov A."/>
            <person name="Safronova V."/>
        </authorList>
    </citation>
    <scope>NUCLEOTIDE SEQUENCE</scope>
    <source>
        <strain evidence="2">A8/3-1</strain>
    </source>
</reference>
<name>A0AAU7VWX9_9MICO</name>
<proteinExistence type="predicted"/>
<dbReference type="PROSITE" id="PS51257">
    <property type="entry name" value="PROKAR_LIPOPROTEIN"/>
    <property type="match status" value="1"/>
</dbReference>
<dbReference type="RefSeq" id="WP_350351952.1">
    <property type="nucleotide sequence ID" value="NZ_CP158357.1"/>
</dbReference>
<evidence type="ECO:0008006" key="3">
    <source>
        <dbReference type="Google" id="ProtNLM"/>
    </source>
</evidence>
<feature type="signal peptide" evidence="1">
    <location>
        <begin position="1"/>
        <end position="23"/>
    </location>
</feature>
<organism evidence="2">
    <name type="scientific">Microbacterium sp. A8/3-1</name>
    <dbReference type="NCBI Taxonomy" id="3160749"/>
    <lineage>
        <taxon>Bacteria</taxon>
        <taxon>Bacillati</taxon>
        <taxon>Actinomycetota</taxon>
        <taxon>Actinomycetes</taxon>
        <taxon>Micrococcales</taxon>
        <taxon>Microbacteriaceae</taxon>
        <taxon>Microbacterium</taxon>
    </lineage>
</organism>
<accession>A0AAU7VWX9</accession>
<evidence type="ECO:0000256" key="1">
    <source>
        <dbReference type="SAM" id="SignalP"/>
    </source>
</evidence>
<feature type="chain" id="PRO_5043481936" description="Lipoprotein" evidence="1">
    <location>
        <begin position="24"/>
        <end position="132"/>
    </location>
</feature>
<protein>
    <recommendedName>
        <fullName evidence="3">Lipoprotein</fullName>
    </recommendedName>
</protein>
<dbReference type="EMBL" id="CP158357">
    <property type="protein sequence ID" value="XBX78731.1"/>
    <property type="molecule type" value="Genomic_DNA"/>
</dbReference>
<keyword evidence="1" id="KW-0732">Signal</keyword>
<sequence length="132" mass="13419">MRRAATAILTGLLLVALAGCATACPAIGYISVLTVDAGAYGDDVFVQLCVPGGCSVGPEGTETPSTEPTVPSVGEEVGDFLFLAVPDAVTARVFAADGTLLAENENEHEIDWTHSTEQCGGPSTAGLLVLEP</sequence>